<dbReference type="GO" id="GO:0030091">
    <property type="term" value="P:protein repair"/>
    <property type="evidence" value="ECO:0007669"/>
    <property type="project" value="UniProtKB-UniRule"/>
</dbReference>
<dbReference type="InterPro" id="IPR013130">
    <property type="entry name" value="Fe3_Rdtase_TM_dom"/>
</dbReference>
<comment type="cofactor">
    <cofactor evidence="8">
        <name>FMN</name>
        <dbReference type="ChEBI" id="CHEBI:58210"/>
    </cofactor>
    <text evidence="8">Binds 1 FMN per subunit.</text>
</comment>
<reference evidence="11" key="1">
    <citation type="submission" date="2016-12" db="EMBL/GenBank/DDBJ databases">
        <authorList>
            <person name="Rodrigo-Torres L."/>
            <person name="Arahal R.D."/>
            <person name="Lucena T."/>
        </authorList>
    </citation>
    <scope>NUCLEOTIDE SEQUENCE [LARGE SCALE GENOMIC DNA]</scope>
</reference>
<dbReference type="GO" id="GO:0020037">
    <property type="term" value="F:heme binding"/>
    <property type="evidence" value="ECO:0007669"/>
    <property type="project" value="UniProtKB-UniRule"/>
</dbReference>
<keyword evidence="3 8" id="KW-0349">Heme</keyword>
<evidence type="ECO:0000256" key="7">
    <source>
        <dbReference type="ARBA" id="ARBA00023136"/>
    </source>
</evidence>
<dbReference type="RefSeq" id="WP_073582066.1">
    <property type="nucleotide sequence ID" value="NZ_AP024897.1"/>
</dbReference>
<comment type="subcellular location">
    <subcellularLocation>
        <location evidence="8">Cell membrane</location>
        <topology evidence="8">Multi-pass membrane protein</topology>
    </subcellularLocation>
    <subcellularLocation>
        <location evidence="1">Membrane</location>
        <topology evidence="1">Multi-pass membrane protein</topology>
    </subcellularLocation>
</comment>
<feature type="transmembrane region" description="Helical" evidence="8">
    <location>
        <begin position="106"/>
        <end position="127"/>
    </location>
</feature>
<evidence type="ECO:0000256" key="8">
    <source>
        <dbReference type="HAMAP-Rule" id="MF_01207"/>
    </source>
</evidence>
<dbReference type="HAMAP" id="MF_01207">
    <property type="entry name" value="MsrQ"/>
    <property type="match status" value="1"/>
</dbReference>
<feature type="transmembrane region" description="Helical" evidence="8">
    <location>
        <begin position="147"/>
        <end position="164"/>
    </location>
</feature>
<dbReference type="STRING" id="1117707.VQ7734_02032"/>
<dbReference type="EMBL" id="FRFG01000023">
    <property type="protein sequence ID" value="SHO56263.1"/>
    <property type="molecule type" value="Genomic_DNA"/>
</dbReference>
<evidence type="ECO:0000256" key="3">
    <source>
        <dbReference type="ARBA" id="ARBA00022617"/>
    </source>
</evidence>
<evidence type="ECO:0000256" key="6">
    <source>
        <dbReference type="ARBA" id="ARBA00023004"/>
    </source>
</evidence>
<dbReference type="InterPro" id="IPR022837">
    <property type="entry name" value="MsrQ-like"/>
</dbReference>
<accession>A0A1M7YUJ3</accession>
<feature type="transmembrane region" description="Helical" evidence="8">
    <location>
        <begin position="47"/>
        <end position="63"/>
    </location>
</feature>
<comment type="caution">
    <text evidence="8">Lacks conserved residue(s) required for the propagation of feature annotation.</text>
</comment>
<keyword evidence="5 8" id="KW-1133">Transmembrane helix</keyword>
<evidence type="ECO:0000256" key="5">
    <source>
        <dbReference type="ARBA" id="ARBA00022989"/>
    </source>
</evidence>
<keyword evidence="8" id="KW-1003">Cell membrane</keyword>
<comment type="function">
    <text evidence="8">Part of the MsrPQ system that repairs oxidized periplasmic proteins containing methionine sulfoxide residues (Met-O), using respiratory chain electrons. Thus protects these proteins from oxidative-stress damage caused by reactive species of oxygen and chlorine generated by the host defense mechanisms. MsrPQ is essential for the maintenance of envelope integrity under bleach stress, rescuing a wide series of structurally unrelated periplasmic proteins from methionine oxidation. MsrQ provides electrons for reduction to the reductase catalytic subunit MsrP, using the quinone pool of the respiratory chain.</text>
</comment>
<dbReference type="AlphaFoldDB" id="A0A1M7YUJ3"/>
<evidence type="ECO:0000256" key="1">
    <source>
        <dbReference type="ARBA" id="ARBA00004141"/>
    </source>
</evidence>
<dbReference type="Proteomes" id="UP000184600">
    <property type="component" value="Unassembled WGS sequence"/>
</dbReference>
<comment type="similarity">
    <text evidence="8">Belongs to the MsrQ family.</text>
</comment>
<dbReference type="GO" id="GO:0009055">
    <property type="term" value="F:electron transfer activity"/>
    <property type="evidence" value="ECO:0007669"/>
    <property type="project" value="UniProtKB-UniRule"/>
</dbReference>
<dbReference type="GO" id="GO:0010181">
    <property type="term" value="F:FMN binding"/>
    <property type="evidence" value="ECO:0007669"/>
    <property type="project" value="UniProtKB-UniRule"/>
</dbReference>
<feature type="transmembrane region" description="Helical" evidence="8">
    <location>
        <begin position="170"/>
        <end position="190"/>
    </location>
</feature>
<organism evidence="10 11">
    <name type="scientific">Vibrio quintilis</name>
    <dbReference type="NCBI Taxonomy" id="1117707"/>
    <lineage>
        <taxon>Bacteria</taxon>
        <taxon>Pseudomonadati</taxon>
        <taxon>Pseudomonadota</taxon>
        <taxon>Gammaproteobacteria</taxon>
        <taxon>Vibrionales</taxon>
        <taxon>Vibrionaceae</taxon>
        <taxon>Vibrio</taxon>
    </lineage>
</organism>
<evidence type="ECO:0000259" key="9">
    <source>
        <dbReference type="Pfam" id="PF01794"/>
    </source>
</evidence>
<dbReference type="OrthoDB" id="9788328at2"/>
<dbReference type="GO" id="GO:0005886">
    <property type="term" value="C:plasma membrane"/>
    <property type="evidence" value="ECO:0007669"/>
    <property type="project" value="UniProtKB-SubCell"/>
</dbReference>
<evidence type="ECO:0000313" key="11">
    <source>
        <dbReference type="Proteomes" id="UP000184600"/>
    </source>
</evidence>
<keyword evidence="7 8" id="KW-0472">Membrane</keyword>
<keyword evidence="2 8" id="KW-0813">Transport</keyword>
<proteinExistence type="inferred from homology"/>
<feature type="domain" description="Ferric oxidoreductase" evidence="9">
    <location>
        <begin position="42"/>
        <end position="155"/>
    </location>
</feature>
<keyword evidence="8" id="KW-0249">Electron transport</keyword>
<evidence type="ECO:0000313" key="10">
    <source>
        <dbReference type="EMBL" id="SHO56263.1"/>
    </source>
</evidence>
<dbReference type="Pfam" id="PF01794">
    <property type="entry name" value="Ferric_reduct"/>
    <property type="match status" value="1"/>
</dbReference>
<name>A0A1M7YUJ3_9VIBR</name>
<dbReference type="PANTHER" id="PTHR36964">
    <property type="entry name" value="PROTEIN-METHIONINE-SULFOXIDE REDUCTASE HEME-BINDING SUBUNIT MSRQ"/>
    <property type="match status" value="1"/>
</dbReference>
<dbReference type="GO" id="GO:0046872">
    <property type="term" value="F:metal ion binding"/>
    <property type="evidence" value="ECO:0007669"/>
    <property type="project" value="UniProtKB-KW"/>
</dbReference>
<evidence type="ECO:0000256" key="2">
    <source>
        <dbReference type="ARBA" id="ARBA00022448"/>
    </source>
</evidence>
<keyword evidence="4 8" id="KW-0812">Transmembrane</keyword>
<keyword evidence="8" id="KW-0479">Metal-binding</keyword>
<keyword evidence="8" id="KW-0288">FMN</keyword>
<protein>
    <recommendedName>
        <fullName evidence="8">Protein-methionine-sulfoxide reductase heme-binding subunit MsrQ</fullName>
    </recommendedName>
    <alternativeName>
        <fullName evidence="8">Flavocytochrome MsrQ</fullName>
    </alternativeName>
</protein>
<keyword evidence="8" id="KW-0285">Flavoprotein</keyword>
<sequence length="210" mass="24350">MSVTIRRWVIFLTGCLPAVLLVSGAINQTLGADPAKTIVWETGHWALRFLLITLAVSPLVRYLKWRWLMVHRRMLGLFSLFYALLHLLAYYQFILGGNLLMLGSEIVHRPYILAGAPVIVILIILGITSTKGWMKRLGKRWQQLHRLVYPALVLGWIHLLWQVRASYQDAFIYGVIGGALLATRFPRWQAQWKGFIRKRRNPDLRDHSRR</sequence>
<evidence type="ECO:0000256" key="4">
    <source>
        <dbReference type="ARBA" id="ARBA00022692"/>
    </source>
</evidence>
<comment type="cofactor">
    <cofactor evidence="8">
        <name>heme b</name>
        <dbReference type="ChEBI" id="CHEBI:60344"/>
    </cofactor>
    <text evidence="8">Binds 1 heme b (iron(II)-protoporphyrin IX) group per subunit.</text>
</comment>
<dbReference type="GO" id="GO:0016679">
    <property type="term" value="F:oxidoreductase activity, acting on diphenols and related substances as donors"/>
    <property type="evidence" value="ECO:0007669"/>
    <property type="project" value="TreeGrafter"/>
</dbReference>
<keyword evidence="11" id="KW-1185">Reference proteome</keyword>
<comment type="subunit">
    <text evidence="8">Heterodimer of a catalytic subunit (MsrP) and a heme-binding subunit (MsrQ).</text>
</comment>
<dbReference type="PANTHER" id="PTHR36964:SF1">
    <property type="entry name" value="PROTEIN-METHIONINE-SULFOXIDE REDUCTASE HEME-BINDING SUBUNIT MSRQ"/>
    <property type="match status" value="1"/>
</dbReference>
<feature type="transmembrane region" description="Helical" evidence="8">
    <location>
        <begin position="75"/>
        <end position="94"/>
    </location>
</feature>
<keyword evidence="6 8" id="KW-0408">Iron</keyword>
<gene>
    <name evidence="10" type="primary">yedZ</name>
    <name evidence="8" type="synonym">msrQ</name>
    <name evidence="10" type="ORF">VQ7734_02032</name>
</gene>